<evidence type="ECO:0000256" key="2">
    <source>
        <dbReference type="ARBA" id="ARBA00022692"/>
    </source>
</evidence>
<dbReference type="Pfam" id="PF01061">
    <property type="entry name" value="ABC2_membrane"/>
    <property type="match status" value="1"/>
</dbReference>
<comment type="subcellular location">
    <subcellularLocation>
        <location evidence="5">Cell membrane</location>
        <topology evidence="5">Multi-pass membrane protein</topology>
    </subcellularLocation>
    <subcellularLocation>
        <location evidence="1">Membrane</location>
        <topology evidence="1">Multi-pass membrane protein</topology>
    </subcellularLocation>
</comment>
<keyword evidence="5" id="KW-1003">Cell membrane</keyword>
<dbReference type="PANTHER" id="PTHR43027:SF2">
    <property type="entry name" value="TRANSPORT PERMEASE PROTEIN"/>
    <property type="match status" value="1"/>
</dbReference>
<sequence length="252" mass="27901">MTFNTFKTFRTLLKNELKMSFRGMDMLIFAVIMPLVVLVILGLVFGQKPAFEGAPYTFLEQSFGALCTISICAGGVMGLPLVISDYRAKHILKRYQVTPVKPALVLMTEVSMYAFYALASLISLFTVSFCFFGFRMKGNFAVFFAEYFLVMFTMFSIGMMAGGVSKDSKTAGIIASLLYFPMLIFSGATLPYEVMPSTLQKIADIMPLTQGIKILKNASLGLASGNVIVPVIIMILIMLVCSIITVKFFKWE</sequence>
<dbReference type="AlphaFoldDB" id="A0A1T4MJ11"/>
<keyword evidence="2 5" id="KW-0812">Transmembrane</keyword>
<gene>
    <name evidence="7" type="ORF">SAMN02745149_01992</name>
</gene>
<dbReference type="STRING" id="261392.SAMN02745149_01992"/>
<keyword evidence="3 5" id="KW-1133">Transmembrane helix</keyword>
<feature type="transmembrane region" description="Helical" evidence="5">
    <location>
        <begin position="62"/>
        <end position="83"/>
    </location>
</feature>
<dbReference type="OrthoDB" id="9788252at2"/>
<accession>A0A1T4MJ11</accession>
<reference evidence="7 8" key="1">
    <citation type="submission" date="2017-02" db="EMBL/GenBank/DDBJ databases">
        <authorList>
            <person name="Peterson S.W."/>
        </authorList>
    </citation>
    <scope>NUCLEOTIDE SEQUENCE [LARGE SCALE GENOMIC DNA]</scope>
    <source>
        <strain evidence="7 8">ATCC BAA-908</strain>
    </source>
</reference>
<evidence type="ECO:0000256" key="4">
    <source>
        <dbReference type="ARBA" id="ARBA00023136"/>
    </source>
</evidence>
<dbReference type="GO" id="GO:0043190">
    <property type="term" value="C:ATP-binding cassette (ABC) transporter complex"/>
    <property type="evidence" value="ECO:0007669"/>
    <property type="project" value="InterPro"/>
</dbReference>
<dbReference type="PRINTS" id="PR00164">
    <property type="entry name" value="ABC2TRNSPORT"/>
</dbReference>
<evidence type="ECO:0000256" key="5">
    <source>
        <dbReference type="RuleBase" id="RU361157"/>
    </source>
</evidence>
<feature type="domain" description="ABC transmembrane type-2" evidence="6">
    <location>
        <begin position="25"/>
        <end position="252"/>
    </location>
</feature>
<feature type="transmembrane region" description="Helical" evidence="5">
    <location>
        <begin position="227"/>
        <end position="249"/>
    </location>
</feature>
<protein>
    <recommendedName>
        <fullName evidence="5">Transport permease protein</fullName>
    </recommendedName>
</protein>
<dbReference type="InterPro" id="IPR052902">
    <property type="entry name" value="ABC-2_transporter"/>
</dbReference>
<organism evidence="7 8">
    <name type="scientific">Treponema porcinum</name>
    <dbReference type="NCBI Taxonomy" id="261392"/>
    <lineage>
        <taxon>Bacteria</taxon>
        <taxon>Pseudomonadati</taxon>
        <taxon>Spirochaetota</taxon>
        <taxon>Spirochaetia</taxon>
        <taxon>Spirochaetales</taxon>
        <taxon>Treponemataceae</taxon>
        <taxon>Treponema</taxon>
    </lineage>
</organism>
<keyword evidence="8" id="KW-1185">Reference proteome</keyword>
<name>A0A1T4MJ11_TREPO</name>
<evidence type="ECO:0000313" key="7">
    <source>
        <dbReference type="EMBL" id="SJZ66764.1"/>
    </source>
</evidence>
<dbReference type="GeneID" id="78317266"/>
<feature type="transmembrane region" description="Helical" evidence="5">
    <location>
        <begin position="173"/>
        <end position="192"/>
    </location>
</feature>
<proteinExistence type="inferred from homology"/>
<evidence type="ECO:0000256" key="1">
    <source>
        <dbReference type="ARBA" id="ARBA00004141"/>
    </source>
</evidence>
<dbReference type="EMBL" id="FUWG01000016">
    <property type="protein sequence ID" value="SJZ66764.1"/>
    <property type="molecule type" value="Genomic_DNA"/>
</dbReference>
<comment type="caution">
    <text evidence="5">Lacks conserved residue(s) required for the propagation of feature annotation.</text>
</comment>
<comment type="similarity">
    <text evidence="5">Belongs to the ABC-2 integral membrane protein family.</text>
</comment>
<keyword evidence="4 5" id="KW-0472">Membrane</keyword>
<dbReference type="PIRSF" id="PIRSF006648">
    <property type="entry name" value="DrrB"/>
    <property type="match status" value="1"/>
</dbReference>
<dbReference type="InterPro" id="IPR000412">
    <property type="entry name" value="ABC_2_transport"/>
</dbReference>
<keyword evidence="5" id="KW-0813">Transport</keyword>
<dbReference type="InterPro" id="IPR047817">
    <property type="entry name" value="ABC2_TM_bact-type"/>
</dbReference>
<dbReference type="GO" id="GO:0140359">
    <property type="term" value="F:ABC-type transporter activity"/>
    <property type="evidence" value="ECO:0007669"/>
    <property type="project" value="InterPro"/>
</dbReference>
<dbReference type="RefSeq" id="WP_078933938.1">
    <property type="nucleotide sequence ID" value="NZ_FUWG01000016.1"/>
</dbReference>
<dbReference type="Proteomes" id="UP000190423">
    <property type="component" value="Unassembled WGS sequence"/>
</dbReference>
<feature type="transmembrane region" description="Helical" evidence="5">
    <location>
        <begin position="104"/>
        <end position="134"/>
    </location>
</feature>
<dbReference type="PROSITE" id="PS51012">
    <property type="entry name" value="ABC_TM2"/>
    <property type="match status" value="1"/>
</dbReference>
<evidence type="ECO:0000256" key="3">
    <source>
        <dbReference type="ARBA" id="ARBA00022989"/>
    </source>
</evidence>
<evidence type="ECO:0000259" key="6">
    <source>
        <dbReference type="PROSITE" id="PS51012"/>
    </source>
</evidence>
<evidence type="ECO:0000313" key="8">
    <source>
        <dbReference type="Proteomes" id="UP000190423"/>
    </source>
</evidence>
<feature type="transmembrane region" description="Helical" evidence="5">
    <location>
        <begin position="140"/>
        <end position="161"/>
    </location>
</feature>
<dbReference type="InterPro" id="IPR013525">
    <property type="entry name" value="ABC2_TM"/>
</dbReference>
<dbReference type="PANTHER" id="PTHR43027">
    <property type="entry name" value="DOXORUBICIN RESISTANCE ABC TRANSPORTER PERMEASE PROTEIN DRRC-RELATED"/>
    <property type="match status" value="1"/>
</dbReference>